<dbReference type="AlphaFoldDB" id="A0A511V0W5"/>
<dbReference type="EMBL" id="BJXW01000048">
    <property type="protein sequence ID" value="GEN32509.1"/>
    <property type="molecule type" value="Genomic_DNA"/>
</dbReference>
<comment type="caution">
    <text evidence="2">The sequence shown here is derived from an EMBL/GenBank/DDBJ whole genome shotgun (WGS) entry which is preliminary data.</text>
</comment>
<gene>
    <name evidence="2" type="ORF">CQU01_27470</name>
</gene>
<dbReference type="Proteomes" id="UP000321491">
    <property type="component" value="Unassembled WGS sequence"/>
</dbReference>
<dbReference type="OrthoDB" id="2388573at2"/>
<keyword evidence="3" id="KW-1185">Reference proteome</keyword>
<sequence>MKRLIRKSDGSITLEAAMVVPFFMFFILFLTILIRLAVADMALYKAAAETSEIVVAYAYPAETVKEGISGYMNNKIKNIEKEKDIDIEGATKWAKESLDFFGVDVKGAIENFIESLTADVLTPVVRGKFEQATGNWNFFNPDKLKVNNVEIPSLAGGKGEFLEINVQYEFDLKIPFVDKTLILEKTSYERIWNGS</sequence>
<evidence type="ECO:0008006" key="4">
    <source>
        <dbReference type="Google" id="ProtNLM"/>
    </source>
</evidence>
<proteinExistence type="predicted"/>
<keyword evidence="1" id="KW-0472">Membrane</keyword>
<reference evidence="2 3" key="1">
    <citation type="submission" date="2019-07" db="EMBL/GenBank/DDBJ databases">
        <title>Whole genome shotgun sequence of Cerasibacillus quisquiliarum NBRC 102429.</title>
        <authorList>
            <person name="Hosoyama A."/>
            <person name="Uohara A."/>
            <person name="Ohji S."/>
            <person name="Ichikawa N."/>
        </authorList>
    </citation>
    <scope>NUCLEOTIDE SEQUENCE [LARGE SCALE GENOMIC DNA]</scope>
    <source>
        <strain evidence="2 3">NBRC 102429</strain>
    </source>
</reference>
<feature type="transmembrane region" description="Helical" evidence="1">
    <location>
        <begin position="12"/>
        <end position="34"/>
    </location>
</feature>
<keyword evidence="1" id="KW-0812">Transmembrane</keyword>
<protein>
    <recommendedName>
        <fullName evidence="4">TadE-like protein</fullName>
    </recommendedName>
</protein>
<evidence type="ECO:0000313" key="3">
    <source>
        <dbReference type="Proteomes" id="UP000321491"/>
    </source>
</evidence>
<name>A0A511V0W5_9BACI</name>
<organism evidence="2 3">
    <name type="scientific">Cerasibacillus quisquiliarum</name>
    <dbReference type="NCBI Taxonomy" id="227865"/>
    <lineage>
        <taxon>Bacteria</taxon>
        <taxon>Bacillati</taxon>
        <taxon>Bacillota</taxon>
        <taxon>Bacilli</taxon>
        <taxon>Bacillales</taxon>
        <taxon>Bacillaceae</taxon>
        <taxon>Cerasibacillus</taxon>
    </lineage>
</organism>
<evidence type="ECO:0000256" key="1">
    <source>
        <dbReference type="SAM" id="Phobius"/>
    </source>
</evidence>
<keyword evidence="1" id="KW-1133">Transmembrane helix</keyword>
<dbReference type="RefSeq" id="WP_146938841.1">
    <property type="nucleotide sequence ID" value="NZ_BJXW01000048.1"/>
</dbReference>
<evidence type="ECO:0000313" key="2">
    <source>
        <dbReference type="EMBL" id="GEN32509.1"/>
    </source>
</evidence>
<accession>A0A511V0W5</accession>